<feature type="binding site" evidence="5">
    <location>
        <position position="443"/>
    </location>
    <ligand>
        <name>substrate</name>
    </ligand>
</feature>
<keyword evidence="3" id="KW-0378">Hydrolase</keyword>
<dbReference type="Proteomes" id="UP001632037">
    <property type="component" value="Unassembled WGS sequence"/>
</dbReference>
<evidence type="ECO:0000256" key="4">
    <source>
        <dbReference type="PIRSR" id="PIRSR607724-1"/>
    </source>
</evidence>
<dbReference type="GO" id="GO:0004649">
    <property type="term" value="F:poly(ADP-ribose) glycohydrolase activity"/>
    <property type="evidence" value="ECO:0007669"/>
    <property type="project" value="UniProtKB-EC"/>
</dbReference>
<feature type="region of interest" description="Disordered" evidence="6">
    <location>
        <begin position="673"/>
        <end position="733"/>
    </location>
</feature>
<keyword evidence="10" id="KW-1185">Reference proteome</keyword>
<proteinExistence type="inferred from homology"/>
<feature type="domain" description="PARG catalytic Macro" evidence="7">
    <location>
        <begin position="403"/>
        <end position="602"/>
    </location>
</feature>
<evidence type="ECO:0000256" key="6">
    <source>
        <dbReference type="SAM" id="MobiDB-lite"/>
    </source>
</evidence>
<dbReference type="InterPro" id="IPR007724">
    <property type="entry name" value="Poly_GlycHdrlase"/>
</dbReference>
<evidence type="ECO:0000256" key="5">
    <source>
        <dbReference type="PIRSR" id="PIRSR607724-2"/>
    </source>
</evidence>
<dbReference type="InterPro" id="IPR036420">
    <property type="entry name" value="BRCT_dom_sf"/>
</dbReference>
<evidence type="ECO:0000313" key="10">
    <source>
        <dbReference type="Proteomes" id="UP001632037"/>
    </source>
</evidence>
<dbReference type="PANTHER" id="PTHR12837:SF0">
    <property type="entry name" value="POLY(ADP-RIBOSE) GLYCOHYDROLASE"/>
    <property type="match status" value="1"/>
</dbReference>
<dbReference type="AlphaFoldDB" id="A0ABD3FEL1"/>
<evidence type="ECO:0000256" key="1">
    <source>
        <dbReference type="ARBA" id="ARBA00009545"/>
    </source>
</evidence>
<feature type="active site" evidence="4">
    <location>
        <position position="445"/>
    </location>
</feature>
<feature type="compositionally biased region" description="Basic and acidic residues" evidence="6">
    <location>
        <begin position="674"/>
        <end position="691"/>
    </location>
</feature>
<protein>
    <recommendedName>
        <fullName evidence="2">poly(ADP-ribose) glycohydrolase</fullName>
        <ecNumber evidence="2">3.2.1.143</ecNumber>
    </recommendedName>
</protein>
<feature type="domain" description="PARG helical" evidence="8">
    <location>
        <begin position="200"/>
        <end position="374"/>
    </location>
</feature>
<feature type="compositionally biased region" description="Polar residues" evidence="6">
    <location>
        <begin position="724"/>
        <end position="733"/>
    </location>
</feature>
<evidence type="ECO:0000256" key="3">
    <source>
        <dbReference type="ARBA" id="ARBA00022801"/>
    </source>
</evidence>
<dbReference type="InterPro" id="IPR046372">
    <property type="entry name" value="PARG_cat_C"/>
</dbReference>
<evidence type="ECO:0000259" key="7">
    <source>
        <dbReference type="Pfam" id="PF05028"/>
    </source>
</evidence>
<dbReference type="EC" id="3.2.1.143" evidence="2"/>
<dbReference type="InterPro" id="IPR048362">
    <property type="entry name" value="PARG_helical"/>
</dbReference>
<name>A0ABD3FEL1_9STRA</name>
<dbReference type="EMBL" id="JBIMZQ010000020">
    <property type="protein sequence ID" value="KAL3665370.1"/>
    <property type="molecule type" value="Genomic_DNA"/>
</dbReference>
<feature type="binding site" evidence="5">
    <location>
        <position position="429"/>
    </location>
    <ligand>
        <name>substrate</name>
    </ligand>
</feature>
<feature type="active site" evidence="4">
    <location>
        <position position="444"/>
    </location>
</feature>
<evidence type="ECO:0000313" key="9">
    <source>
        <dbReference type="EMBL" id="KAL3665370.1"/>
    </source>
</evidence>
<feature type="binding site" evidence="5">
    <location>
        <position position="484"/>
    </location>
    <ligand>
        <name>substrate</name>
    </ligand>
</feature>
<comment type="caution">
    <text evidence="9">The sequence shown here is derived from an EMBL/GenBank/DDBJ whole genome shotgun (WGS) entry which is preliminary data.</text>
</comment>
<accession>A0ABD3FEL1</accession>
<dbReference type="Pfam" id="PF20811">
    <property type="entry name" value="PARG_cat_N"/>
    <property type="match status" value="1"/>
</dbReference>
<dbReference type="Pfam" id="PF05028">
    <property type="entry name" value="PARG_cat_C"/>
    <property type="match status" value="1"/>
</dbReference>
<comment type="similarity">
    <text evidence="1">Belongs to the poly(ADP-ribose) glycohydrolase family.</text>
</comment>
<dbReference type="Gene3D" id="3.40.50.10190">
    <property type="entry name" value="BRCT domain"/>
    <property type="match status" value="1"/>
</dbReference>
<sequence>MSSGFSLGGASFAFHCLSPAERRELTALLQRNNGSLYEAEDPRKPAFVYVLTSYWADCAPPALANVLQRPVTRFWLIETLRLGRWLRPESHPFFEPPARPRDLWLQYPAEYQDAAGQDEVDDDGDVMMQDPTGATEHRMQLPCSPSFLFRGEVPFWPYIAAMLAQPIQDIQELAARLQLITLSDPRRRFNCLEYAVIELLTEEERNKFFKDVLPEMVRLVLKLPQMFPTPPPLFTPTEAGEDLEVDAAGPTNSRNGGSNARVSTQTHRFTKLEVLALVCGCFFGVFPDQDIAKRTQPDVSPQSKKASRRGNDNDVIQFPYFTAVRMFSAPGNMGRMVVLKAQKIRCLLQYFLRVVPRVSSDGEALSAEVIDFTRVGVHLPGRTAEKSPQDLLDVLASNSDAAPQLCAARCVSDTLIEDLDKHLQIDFANKFAGGGVLNSGCVQEEIRFLLSPELLVSCLVFAKLGPHEAFVIHGTERYSKYQGYGGSFVYGGNFEDTTPLVPLLDGSSRRECVIVGIDATDYGSARVERQYTRGHVWRDLVKAYAGFAYPDAHEESSKRCWPVATGNWGCGVFQGDRELKFLIQWLAASLRDRELVYVLFERDLDLQAKVDPLLALATSPKAREWDRQSGGVAQWLMEFLLNELGAGRGTRGAQSVLARAALSLKQALSSLQLPDKDTEHIQQQEDTESKLEPQQSGQEPSIREEPGEESSEATKKKPKMMHQKTMQDFFTKQ</sequence>
<reference evidence="9 10" key="1">
    <citation type="submission" date="2024-09" db="EMBL/GenBank/DDBJ databases">
        <title>Genome sequencing and assembly of Phytophthora oleae, isolate VK10A, causative agent of rot of olive drupes.</title>
        <authorList>
            <person name="Conti Taguali S."/>
            <person name="Riolo M."/>
            <person name="La Spada F."/>
            <person name="Cacciola S.O."/>
            <person name="Dionisio G."/>
        </authorList>
    </citation>
    <scope>NUCLEOTIDE SEQUENCE [LARGE SCALE GENOMIC DNA]</scope>
    <source>
        <strain evidence="9 10">VK10A</strain>
    </source>
</reference>
<organism evidence="9 10">
    <name type="scientific">Phytophthora oleae</name>
    <dbReference type="NCBI Taxonomy" id="2107226"/>
    <lineage>
        <taxon>Eukaryota</taxon>
        <taxon>Sar</taxon>
        <taxon>Stramenopiles</taxon>
        <taxon>Oomycota</taxon>
        <taxon>Peronosporomycetes</taxon>
        <taxon>Peronosporales</taxon>
        <taxon>Peronosporaceae</taxon>
        <taxon>Phytophthora</taxon>
    </lineage>
</organism>
<evidence type="ECO:0000259" key="8">
    <source>
        <dbReference type="Pfam" id="PF20811"/>
    </source>
</evidence>
<dbReference type="PANTHER" id="PTHR12837">
    <property type="entry name" value="POLY ADP-RIBOSE GLYCOHYDROLASE"/>
    <property type="match status" value="1"/>
</dbReference>
<gene>
    <name evidence="9" type="ORF">V7S43_009409</name>
</gene>
<evidence type="ECO:0000256" key="2">
    <source>
        <dbReference type="ARBA" id="ARBA00012255"/>
    </source>
</evidence>
<feature type="active site" evidence="4">
    <location>
        <position position="426"/>
    </location>
</feature>